<accession>A0A6A6C9G5</accession>
<feature type="region of interest" description="Disordered" evidence="1">
    <location>
        <begin position="161"/>
        <end position="197"/>
    </location>
</feature>
<evidence type="ECO:0000313" key="3">
    <source>
        <dbReference type="EMBL" id="KAF2162878.1"/>
    </source>
</evidence>
<keyword evidence="4" id="KW-1185">Reference proteome</keyword>
<gene>
    <name evidence="3" type="ORF">M409DRAFT_26733</name>
</gene>
<evidence type="ECO:0000256" key="2">
    <source>
        <dbReference type="SAM" id="SignalP"/>
    </source>
</evidence>
<dbReference type="Proteomes" id="UP000799537">
    <property type="component" value="Unassembled WGS sequence"/>
</dbReference>
<dbReference type="RefSeq" id="XP_033663767.1">
    <property type="nucleotide sequence ID" value="XM_033808244.1"/>
</dbReference>
<dbReference type="GeneID" id="54561516"/>
<dbReference type="EMBL" id="ML993611">
    <property type="protein sequence ID" value="KAF2162878.1"/>
    <property type="molecule type" value="Genomic_DNA"/>
</dbReference>
<feature type="chain" id="PRO_5025573331" evidence="2">
    <location>
        <begin position="21"/>
        <end position="326"/>
    </location>
</feature>
<dbReference type="OrthoDB" id="3677120at2759"/>
<protein>
    <submittedName>
        <fullName evidence="3">Uncharacterized protein</fullName>
    </submittedName>
</protein>
<reference evidence="3" key="1">
    <citation type="journal article" date="2020" name="Stud. Mycol.">
        <title>101 Dothideomycetes genomes: a test case for predicting lifestyles and emergence of pathogens.</title>
        <authorList>
            <person name="Haridas S."/>
            <person name="Albert R."/>
            <person name="Binder M."/>
            <person name="Bloem J."/>
            <person name="Labutti K."/>
            <person name="Salamov A."/>
            <person name="Andreopoulos B."/>
            <person name="Baker S."/>
            <person name="Barry K."/>
            <person name="Bills G."/>
            <person name="Bluhm B."/>
            <person name="Cannon C."/>
            <person name="Castanera R."/>
            <person name="Culley D."/>
            <person name="Daum C."/>
            <person name="Ezra D."/>
            <person name="Gonzalez J."/>
            <person name="Henrissat B."/>
            <person name="Kuo A."/>
            <person name="Liang C."/>
            <person name="Lipzen A."/>
            <person name="Lutzoni F."/>
            <person name="Magnuson J."/>
            <person name="Mondo S."/>
            <person name="Nolan M."/>
            <person name="Ohm R."/>
            <person name="Pangilinan J."/>
            <person name="Park H.-J."/>
            <person name="Ramirez L."/>
            <person name="Alfaro M."/>
            <person name="Sun H."/>
            <person name="Tritt A."/>
            <person name="Yoshinaga Y."/>
            <person name="Zwiers L.-H."/>
            <person name="Turgeon B."/>
            <person name="Goodwin S."/>
            <person name="Spatafora J."/>
            <person name="Crous P."/>
            <person name="Grigoriev I."/>
        </authorList>
    </citation>
    <scope>NUCLEOTIDE SEQUENCE</scope>
    <source>
        <strain evidence="3">ATCC 36951</strain>
    </source>
</reference>
<keyword evidence="2" id="KW-0732">Signal</keyword>
<sequence length="326" mass="34393">MSLTLITAAALLAFTSNTLAEPPTATLAAPEPDYTCTCNGLDAPSWSACTEIANTYFAGDAETRSYVLEGEAPACFPFDSSNELNCLISFCPREGVPVGTNITAQEVLLWYTSVASNCESDAGSPGGICGPGPDVPVSYTDILSVDVIANPNCKQNDAVRTKAATSTSSSVATTLPRARRHSRHLTKDDGTPPSTDNEWENILTADNVNAPGVKINVFGPSPNGSTYTVMDARSTTKSVEASAGLSANLFDIFTASVGISTTYSQTFSEEVGYSVPINCPDSERGVVYWVPLFTQYGGVYLPSNTGADWYIANSGAQTSYEVQCLD</sequence>
<proteinExistence type="predicted"/>
<evidence type="ECO:0000313" key="4">
    <source>
        <dbReference type="Proteomes" id="UP000799537"/>
    </source>
</evidence>
<organism evidence="3 4">
    <name type="scientific">Zasmidium cellare ATCC 36951</name>
    <dbReference type="NCBI Taxonomy" id="1080233"/>
    <lineage>
        <taxon>Eukaryota</taxon>
        <taxon>Fungi</taxon>
        <taxon>Dikarya</taxon>
        <taxon>Ascomycota</taxon>
        <taxon>Pezizomycotina</taxon>
        <taxon>Dothideomycetes</taxon>
        <taxon>Dothideomycetidae</taxon>
        <taxon>Mycosphaerellales</taxon>
        <taxon>Mycosphaerellaceae</taxon>
        <taxon>Zasmidium</taxon>
    </lineage>
</organism>
<feature type="signal peptide" evidence="2">
    <location>
        <begin position="1"/>
        <end position="20"/>
    </location>
</feature>
<evidence type="ECO:0000256" key="1">
    <source>
        <dbReference type="SAM" id="MobiDB-lite"/>
    </source>
</evidence>
<dbReference type="AlphaFoldDB" id="A0A6A6C9G5"/>
<name>A0A6A6C9G5_ZASCE</name>
<feature type="compositionally biased region" description="Low complexity" evidence="1">
    <location>
        <begin position="161"/>
        <end position="174"/>
    </location>
</feature>